<keyword evidence="7 12" id="KW-1133">Transmembrane helix</keyword>
<keyword evidence="3" id="KW-0813">Transport</keyword>
<dbReference type="SUPFAM" id="SSF143865">
    <property type="entry name" value="CorA soluble domain-like"/>
    <property type="match status" value="1"/>
</dbReference>
<evidence type="ECO:0008006" key="15">
    <source>
        <dbReference type="Google" id="ProtNLM"/>
    </source>
</evidence>
<dbReference type="PANTHER" id="PTHR46494">
    <property type="entry name" value="CORA FAMILY METAL ION TRANSPORTER (EUROFUNG)"/>
    <property type="match status" value="1"/>
</dbReference>
<evidence type="ECO:0000256" key="9">
    <source>
        <dbReference type="ARBA" id="ARBA00023136"/>
    </source>
</evidence>
<dbReference type="GO" id="GO:0050897">
    <property type="term" value="F:cobalt ion binding"/>
    <property type="evidence" value="ECO:0007669"/>
    <property type="project" value="TreeGrafter"/>
</dbReference>
<proteinExistence type="inferred from homology"/>
<organism evidence="13 14">
    <name type="scientific">Allomyces macrogynus (strain ATCC 38327)</name>
    <name type="common">Allomyces javanicus var. macrogynus</name>
    <dbReference type="NCBI Taxonomy" id="578462"/>
    <lineage>
        <taxon>Eukaryota</taxon>
        <taxon>Fungi</taxon>
        <taxon>Fungi incertae sedis</taxon>
        <taxon>Blastocladiomycota</taxon>
        <taxon>Blastocladiomycetes</taxon>
        <taxon>Blastocladiales</taxon>
        <taxon>Blastocladiaceae</taxon>
        <taxon>Allomyces</taxon>
    </lineage>
</organism>
<keyword evidence="14" id="KW-1185">Reference proteome</keyword>
<dbReference type="FunFam" id="1.20.58.340:FF:000004">
    <property type="entry name" value="Magnesium transport protein CorA"/>
    <property type="match status" value="1"/>
</dbReference>
<evidence type="ECO:0000256" key="12">
    <source>
        <dbReference type="SAM" id="Phobius"/>
    </source>
</evidence>
<comment type="subcellular location">
    <subcellularLocation>
        <location evidence="1">Cell membrane</location>
        <topology evidence="1">Multi-pass membrane protein</topology>
    </subcellularLocation>
</comment>
<accession>A0A0L0TF93</accession>
<dbReference type="Gene3D" id="1.20.58.340">
    <property type="entry name" value="Magnesium transport protein CorA, transmembrane region"/>
    <property type="match status" value="2"/>
</dbReference>
<dbReference type="InterPro" id="IPR045861">
    <property type="entry name" value="CorA_cytoplasmic_dom"/>
</dbReference>
<evidence type="ECO:0000256" key="2">
    <source>
        <dbReference type="ARBA" id="ARBA00009765"/>
    </source>
</evidence>
<dbReference type="GO" id="GO:0000287">
    <property type="term" value="F:magnesium ion binding"/>
    <property type="evidence" value="ECO:0007669"/>
    <property type="project" value="TreeGrafter"/>
</dbReference>
<keyword evidence="8" id="KW-0406">Ion transport</keyword>
<dbReference type="EMBL" id="GG745408">
    <property type="protein sequence ID" value="KNE73422.1"/>
    <property type="molecule type" value="Genomic_DNA"/>
</dbReference>
<keyword evidence="9 12" id="KW-0472">Membrane</keyword>
<comment type="function">
    <text evidence="11">Mediates influx of magnesium ions. Alternates between open and closed states. Activated by low cytoplasmic Mg(2+) levels. Inactive when cytoplasmic Mg(2+) levels are high.</text>
</comment>
<dbReference type="InterPro" id="IPR002523">
    <property type="entry name" value="MgTranspt_CorA/ZnTranspt_ZntB"/>
</dbReference>
<evidence type="ECO:0000256" key="3">
    <source>
        <dbReference type="ARBA" id="ARBA00022448"/>
    </source>
</evidence>
<evidence type="ECO:0000256" key="10">
    <source>
        <dbReference type="ARBA" id="ARBA00034269"/>
    </source>
</evidence>
<protein>
    <recommendedName>
        <fullName evidence="15">Magnesium and cobalt transporter CorA</fullName>
    </recommendedName>
</protein>
<comment type="similarity">
    <text evidence="2">Belongs to the CorA metal ion transporter (MIT) (TC 1.A.35) family.</text>
</comment>
<evidence type="ECO:0000256" key="7">
    <source>
        <dbReference type="ARBA" id="ARBA00022989"/>
    </source>
</evidence>
<keyword evidence="4" id="KW-1003">Cell membrane</keyword>
<feature type="transmembrane region" description="Helical" evidence="12">
    <location>
        <begin position="275"/>
        <end position="294"/>
    </location>
</feature>
<dbReference type="VEuPathDB" id="FungiDB:AMAG_17537"/>
<dbReference type="SUPFAM" id="SSF144083">
    <property type="entry name" value="Magnesium transport protein CorA, transmembrane region"/>
    <property type="match status" value="1"/>
</dbReference>
<dbReference type="AlphaFoldDB" id="A0A0L0TF93"/>
<sequence length="300" mass="33806">MVAHEQVVAEQNGTSVLSRARSITSAEPTVRVTPPPALARKALSSKLSEQEKLAQFDLVADYCSMFMLDDGTLISMMRHDGSFITQPILDRLSDARTNLRSFCDVSFLLQSLMDAIVDHYLPISEAYVQQFEKVEALVFDKPTIDLVKHLHSVQNDLLDVQRKLQPVAAIIRSLRHLDEQAAGNTNVSAARITPMTRLYLNDVQDHITTVLENIHSLHEWSESMINLTFNTLAFLTNENMKALTAVSILFIPITFLAGVYGMNFTHLPGKEDENGYYYFWATCAVIVLVSAGYLRWKHFL</sequence>
<dbReference type="PANTHER" id="PTHR46494:SF1">
    <property type="entry name" value="CORA FAMILY METAL ION TRANSPORTER (EUROFUNG)"/>
    <property type="match status" value="1"/>
</dbReference>
<dbReference type="eggNOG" id="ENOG502RY63">
    <property type="taxonomic scope" value="Eukaryota"/>
</dbReference>
<evidence type="ECO:0000313" key="13">
    <source>
        <dbReference type="EMBL" id="KNE73422.1"/>
    </source>
</evidence>
<dbReference type="InterPro" id="IPR045863">
    <property type="entry name" value="CorA_TM1_TM2"/>
</dbReference>
<reference evidence="13 14" key="1">
    <citation type="submission" date="2009-11" db="EMBL/GenBank/DDBJ databases">
        <title>Annotation of Allomyces macrogynus ATCC 38327.</title>
        <authorList>
            <consortium name="The Broad Institute Genome Sequencing Platform"/>
            <person name="Russ C."/>
            <person name="Cuomo C."/>
            <person name="Burger G."/>
            <person name="Gray M.W."/>
            <person name="Holland P.W.H."/>
            <person name="King N."/>
            <person name="Lang F.B.F."/>
            <person name="Roger A.J."/>
            <person name="Ruiz-Trillo I."/>
            <person name="Young S.K."/>
            <person name="Zeng Q."/>
            <person name="Gargeya S."/>
            <person name="Fitzgerald M."/>
            <person name="Haas B."/>
            <person name="Abouelleil A."/>
            <person name="Alvarado L."/>
            <person name="Arachchi H.M."/>
            <person name="Berlin A."/>
            <person name="Chapman S.B."/>
            <person name="Gearin G."/>
            <person name="Goldberg J."/>
            <person name="Griggs A."/>
            <person name="Gujja S."/>
            <person name="Hansen M."/>
            <person name="Heiman D."/>
            <person name="Howarth C."/>
            <person name="Larimer J."/>
            <person name="Lui A."/>
            <person name="MacDonald P.J.P."/>
            <person name="McCowen C."/>
            <person name="Montmayeur A."/>
            <person name="Murphy C."/>
            <person name="Neiman D."/>
            <person name="Pearson M."/>
            <person name="Priest M."/>
            <person name="Roberts A."/>
            <person name="Saif S."/>
            <person name="Shea T."/>
            <person name="Sisk P."/>
            <person name="Stolte C."/>
            <person name="Sykes S."/>
            <person name="Wortman J."/>
            <person name="Nusbaum C."/>
            <person name="Birren B."/>
        </authorList>
    </citation>
    <scope>NUCLEOTIDE SEQUENCE [LARGE SCALE GENOMIC DNA]</scope>
    <source>
        <strain evidence="13 14">ATCC 38327</strain>
    </source>
</reference>
<name>A0A0L0TF93_ALLM3</name>
<evidence type="ECO:0000256" key="6">
    <source>
        <dbReference type="ARBA" id="ARBA00022842"/>
    </source>
</evidence>
<evidence type="ECO:0000256" key="5">
    <source>
        <dbReference type="ARBA" id="ARBA00022692"/>
    </source>
</evidence>
<keyword evidence="5 12" id="KW-0812">Transmembrane</keyword>
<gene>
    <name evidence="13" type="ORF">AMAG_17537</name>
</gene>
<dbReference type="GO" id="GO:0015087">
    <property type="term" value="F:cobalt ion transmembrane transporter activity"/>
    <property type="evidence" value="ECO:0007669"/>
    <property type="project" value="TreeGrafter"/>
</dbReference>
<dbReference type="GO" id="GO:0015095">
    <property type="term" value="F:magnesium ion transmembrane transporter activity"/>
    <property type="evidence" value="ECO:0007669"/>
    <property type="project" value="TreeGrafter"/>
</dbReference>
<dbReference type="STRING" id="578462.A0A0L0TF93"/>
<evidence type="ECO:0000256" key="8">
    <source>
        <dbReference type="ARBA" id="ARBA00023065"/>
    </source>
</evidence>
<evidence type="ECO:0000256" key="1">
    <source>
        <dbReference type="ARBA" id="ARBA00004651"/>
    </source>
</evidence>
<comment type="catalytic activity">
    <reaction evidence="10">
        <text>Mg(2+)(in) = Mg(2+)(out)</text>
        <dbReference type="Rhea" id="RHEA:29827"/>
        <dbReference type="ChEBI" id="CHEBI:18420"/>
    </reaction>
</comment>
<keyword evidence="6" id="KW-0460">Magnesium</keyword>
<dbReference type="Pfam" id="PF01544">
    <property type="entry name" value="CorA"/>
    <property type="match status" value="1"/>
</dbReference>
<dbReference type="OrthoDB" id="165352at2759"/>
<dbReference type="GO" id="GO:0005886">
    <property type="term" value="C:plasma membrane"/>
    <property type="evidence" value="ECO:0007669"/>
    <property type="project" value="UniProtKB-SubCell"/>
</dbReference>
<dbReference type="Proteomes" id="UP000054350">
    <property type="component" value="Unassembled WGS sequence"/>
</dbReference>
<feature type="transmembrane region" description="Helical" evidence="12">
    <location>
        <begin position="242"/>
        <end position="263"/>
    </location>
</feature>
<evidence type="ECO:0000313" key="14">
    <source>
        <dbReference type="Proteomes" id="UP000054350"/>
    </source>
</evidence>
<evidence type="ECO:0000256" key="11">
    <source>
        <dbReference type="ARBA" id="ARBA00045497"/>
    </source>
</evidence>
<evidence type="ECO:0000256" key="4">
    <source>
        <dbReference type="ARBA" id="ARBA00022475"/>
    </source>
</evidence>
<reference evidence="14" key="2">
    <citation type="submission" date="2009-11" db="EMBL/GenBank/DDBJ databases">
        <title>The Genome Sequence of Allomyces macrogynus strain ATCC 38327.</title>
        <authorList>
            <consortium name="The Broad Institute Genome Sequencing Platform"/>
            <person name="Russ C."/>
            <person name="Cuomo C."/>
            <person name="Shea T."/>
            <person name="Young S.K."/>
            <person name="Zeng Q."/>
            <person name="Koehrsen M."/>
            <person name="Haas B."/>
            <person name="Borodovsky M."/>
            <person name="Guigo R."/>
            <person name="Alvarado L."/>
            <person name="Berlin A."/>
            <person name="Borenstein D."/>
            <person name="Chen Z."/>
            <person name="Engels R."/>
            <person name="Freedman E."/>
            <person name="Gellesch M."/>
            <person name="Goldberg J."/>
            <person name="Griggs A."/>
            <person name="Gujja S."/>
            <person name="Heiman D."/>
            <person name="Hepburn T."/>
            <person name="Howarth C."/>
            <person name="Jen D."/>
            <person name="Larson L."/>
            <person name="Lewis B."/>
            <person name="Mehta T."/>
            <person name="Park D."/>
            <person name="Pearson M."/>
            <person name="Roberts A."/>
            <person name="Saif S."/>
            <person name="Shenoy N."/>
            <person name="Sisk P."/>
            <person name="Stolte C."/>
            <person name="Sykes S."/>
            <person name="Walk T."/>
            <person name="White J."/>
            <person name="Yandava C."/>
            <person name="Burger G."/>
            <person name="Gray M.W."/>
            <person name="Holland P.W.H."/>
            <person name="King N."/>
            <person name="Lang F.B.F."/>
            <person name="Roger A.J."/>
            <person name="Ruiz-Trillo I."/>
            <person name="Lander E."/>
            <person name="Nusbaum C."/>
        </authorList>
    </citation>
    <scope>NUCLEOTIDE SEQUENCE [LARGE SCALE GENOMIC DNA]</scope>
    <source>
        <strain evidence="14">ATCC 38327</strain>
    </source>
</reference>